<dbReference type="PANTHER" id="PTHR44845">
    <property type="entry name" value="CARRIER DOMAIN-CONTAINING PROTEIN"/>
    <property type="match status" value="1"/>
</dbReference>
<dbReference type="SUPFAM" id="SSF56801">
    <property type="entry name" value="Acetyl-CoA synthetase-like"/>
    <property type="match status" value="1"/>
</dbReference>
<dbReference type="GeneID" id="59373193"/>
<keyword evidence="1" id="KW-0596">Phosphopantetheine</keyword>
<comment type="caution">
    <text evidence="4">The sequence shown here is derived from an EMBL/GenBank/DDBJ whole genome shotgun (WGS) entry which is preliminary data.</text>
</comment>
<dbReference type="OrthoDB" id="408177at2759"/>
<protein>
    <recommendedName>
        <fullName evidence="3">AMP-dependent synthetase/ligase domain-containing protein</fullName>
    </recommendedName>
</protein>
<organism evidence="4 5">
    <name type="scientific">Pleurotus ostreatus</name>
    <name type="common">Oyster mushroom</name>
    <name type="synonym">White-rot fungus</name>
    <dbReference type="NCBI Taxonomy" id="5322"/>
    <lineage>
        <taxon>Eukaryota</taxon>
        <taxon>Fungi</taxon>
        <taxon>Dikarya</taxon>
        <taxon>Basidiomycota</taxon>
        <taxon>Agaricomycotina</taxon>
        <taxon>Agaricomycetes</taxon>
        <taxon>Agaricomycetidae</taxon>
        <taxon>Agaricales</taxon>
        <taxon>Pleurotineae</taxon>
        <taxon>Pleurotaceae</taxon>
        <taxon>Pleurotus</taxon>
    </lineage>
</organism>
<dbReference type="PANTHER" id="PTHR44845:SF6">
    <property type="entry name" value="BETA-ALANINE-ACTIVATING ENZYME"/>
    <property type="match status" value="1"/>
</dbReference>
<dbReference type="InterPro" id="IPR042099">
    <property type="entry name" value="ANL_N_sf"/>
</dbReference>
<feature type="domain" description="AMP-dependent synthetase/ligase" evidence="3">
    <location>
        <begin position="25"/>
        <end position="173"/>
    </location>
</feature>
<evidence type="ECO:0000313" key="5">
    <source>
        <dbReference type="Proteomes" id="UP000623687"/>
    </source>
</evidence>
<dbReference type="Pfam" id="PF00501">
    <property type="entry name" value="AMP-binding"/>
    <property type="match status" value="1"/>
</dbReference>
<dbReference type="InterPro" id="IPR000873">
    <property type="entry name" value="AMP-dep_synth/lig_dom"/>
</dbReference>
<name>A0A8H7A0V5_PLEOS</name>
<dbReference type="VEuPathDB" id="FungiDB:PC9H_003375"/>
<keyword evidence="5" id="KW-1185">Reference proteome</keyword>
<sequence length="173" mass="18552">MPIFLRLEDVLEHASTTFTTRTTVTHVVNGSYVDVSYDDLNLKVRRLASRIQSQLPPGGLTKVPLTLEFSISRNLHHVVVMLATLAAGAAYFPIALDTTASQFHALLEQTGAAVIVSSSQELERLNGLGAARSLAIIDASKELHEENVSLSKNSSLTGKEPAYVLFSSGTSGT</sequence>
<accession>A0A8H7A0V5</accession>
<evidence type="ECO:0000313" key="4">
    <source>
        <dbReference type="EMBL" id="KAF7436542.1"/>
    </source>
</evidence>
<dbReference type="Gene3D" id="3.40.50.12780">
    <property type="entry name" value="N-terminal domain of ligase-like"/>
    <property type="match status" value="1"/>
</dbReference>
<gene>
    <name evidence="4" type="ORF">PC9H_003375</name>
</gene>
<dbReference type="Proteomes" id="UP000623687">
    <property type="component" value="Unassembled WGS sequence"/>
</dbReference>
<keyword evidence="2" id="KW-0597">Phosphoprotein</keyword>
<reference evidence="4" key="1">
    <citation type="submission" date="2019-07" db="EMBL/GenBank/DDBJ databases">
        <authorList>
            <person name="Palmer J.M."/>
        </authorList>
    </citation>
    <scope>NUCLEOTIDE SEQUENCE</scope>
    <source>
        <strain evidence="4">PC9</strain>
    </source>
</reference>
<dbReference type="RefSeq" id="XP_036634441.1">
    <property type="nucleotide sequence ID" value="XM_036772968.1"/>
</dbReference>
<dbReference type="AlphaFoldDB" id="A0A8H7A0V5"/>
<evidence type="ECO:0000259" key="3">
    <source>
        <dbReference type="Pfam" id="PF00501"/>
    </source>
</evidence>
<dbReference type="EMBL" id="JACETU010000002">
    <property type="protein sequence ID" value="KAF7436542.1"/>
    <property type="molecule type" value="Genomic_DNA"/>
</dbReference>
<proteinExistence type="predicted"/>
<evidence type="ECO:0000256" key="2">
    <source>
        <dbReference type="ARBA" id="ARBA00022553"/>
    </source>
</evidence>
<evidence type="ECO:0000256" key="1">
    <source>
        <dbReference type="ARBA" id="ARBA00022450"/>
    </source>
</evidence>